<keyword evidence="1" id="KW-0378">Hydrolase</keyword>
<dbReference type="PANTHER" id="PTHR45766:SF6">
    <property type="entry name" value="SWI_SNF-RELATED MATRIX-ASSOCIATED ACTIN-DEPENDENT REGULATOR OF CHROMATIN SUBFAMILY A-LIKE PROTEIN 1"/>
    <property type="match status" value="1"/>
</dbReference>
<name>A0A923MPV6_9BURK</name>
<comment type="caution">
    <text evidence="5">The sequence shown here is derived from an EMBL/GenBank/DDBJ whole genome shotgun (WGS) entry which is preliminary data.</text>
</comment>
<feature type="domain" description="Helicase C-terminal" evidence="4">
    <location>
        <begin position="527"/>
        <end position="680"/>
    </location>
</feature>
<dbReference type="InterPro" id="IPR038718">
    <property type="entry name" value="SNF2-like_sf"/>
</dbReference>
<evidence type="ECO:0000313" key="5">
    <source>
        <dbReference type="EMBL" id="MBC5782658.1"/>
    </source>
</evidence>
<keyword evidence="5" id="KW-0347">Helicase</keyword>
<protein>
    <submittedName>
        <fullName evidence="5">DEAD/DEAH box helicase family protein</fullName>
    </submittedName>
</protein>
<dbReference type="InterPro" id="IPR027417">
    <property type="entry name" value="P-loop_NTPase"/>
</dbReference>
<dbReference type="AlphaFoldDB" id="A0A923MPV6"/>
<evidence type="ECO:0000313" key="6">
    <source>
        <dbReference type="Proteomes" id="UP000608513"/>
    </source>
</evidence>
<gene>
    <name evidence="5" type="ORF">H8N03_06855</name>
</gene>
<sequence>MSAEFQAGQRVRLKSNPARAGVLSGQQTGNPASPRWQVIFPDRTEFVPGLALELIPEKGTNPYDDMRQLRFGRARDLRSALTHARLGGKLADLIYSLYTTNTDFYAYQFKPVLSFLDSPSRGILIADEVGLGKTIEAGLIWTELRSREDARRLLVVCPAMLQDKWREELADRFGVEARKCNAGEVVEVLEQAAGNARASFAIVTSMQGLRGLTDLPDDDEEERSLAARLRRLADDNAGGDAPLDLVVIDEAHYMRNPETQTARLGQLLRRMAENLVLLSATPVHLRNADLFHLLNLVDSDSFPHEWSFDHALQENAPLVELRDQLLRGRPDAEAIYAALDALRGSELSARSEALQFILASPPDGAALASVPHRLALAEQIDRVNPITKVVTRTRKRDVHERRVVRQPIALSAEMSPVEAGFYDQVTAAVRRYCRDLNMAEGFLLTLPQRQMCSSMAAACRSWVRRSGDLDAEIDQILWDAFGEDASLDRREGTRPNADSLISQLSRIARDVGDFAALRQHDSKFNKLRDQLLEYWRQTGGAKVVLFAYFRDTLTYLAERFAEIGVDSVVLMGGMDKQAALERFKSTGGPRLLLASEVASEGVDLQFSALLVNYDLPWNPMRIEQRIGRIDRIGQKAPRINILNLFLARTLDERVYLRLFERLRIFERALGSIEGILGEMIREMSFDLLRHELTEAQEAERIEQTRVAAEQCSRIEDNLEQEAGRLVAHGDYLQHRISAARELNRYVASEDLQAYVSDFIDAFCQGAQLVRTADGDPPVWEIDLGPTVRAEFGEFLKRERLQERSHLASPASGRQRCIFENVLRRSRSDAESISQYHPLIAFVRERLNAEERHRHPVLAALRASRGEMSGLESGVHVFAVCRWSITGEQDSERLAFEVLKLDDARSLAPDDAERLVTGAVLTGKPWAEAPGKLPGDAVGDGFEAVMDRLEARYVEYTARAGRENRDRVAFQMDQIDRQERREIERLEGLIALLRGQGKLRTIKANVGRIVKVRERAVERRARLQLRRELRHDSALVCAGVVMLE</sequence>
<dbReference type="RefSeq" id="WP_187075412.1">
    <property type="nucleotide sequence ID" value="NZ_JACORT010000002.1"/>
</dbReference>
<accession>A0A923MPV6</accession>
<dbReference type="PANTHER" id="PTHR45766">
    <property type="entry name" value="DNA ANNEALING HELICASE AND ENDONUCLEASE ZRANB3 FAMILY MEMBER"/>
    <property type="match status" value="1"/>
</dbReference>
<keyword evidence="5" id="KW-0067">ATP-binding</keyword>
<proteinExistence type="predicted"/>
<dbReference type="GO" id="GO:0016787">
    <property type="term" value="F:hydrolase activity"/>
    <property type="evidence" value="ECO:0007669"/>
    <property type="project" value="UniProtKB-KW"/>
</dbReference>
<dbReference type="Pfam" id="PF00176">
    <property type="entry name" value="SNF2-rel_dom"/>
    <property type="match status" value="1"/>
</dbReference>
<dbReference type="CDD" id="cd18793">
    <property type="entry name" value="SF2_C_SNF"/>
    <property type="match status" value="1"/>
</dbReference>
<dbReference type="SMART" id="SM00487">
    <property type="entry name" value="DEXDc"/>
    <property type="match status" value="1"/>
</dbReference>
<dbReference type="SUPFAM" id="SSF52540">
    <property type="entry name" value="P-loop containing nucleoside triphosphate hydrolases"/>
    <property type="match status" value="2"/>
</dbReference>
<feature type="domain" description="Helicase ATP-binding" evidence="3">
    <location>
        <begin position="114"/>
        <end position="300"/>
    </location>
</feature>
<keyword evidence="6" id="KW-1185">Reference proteome</keyword>
<dbReference type="InterPro" id="IPR049730">
    <property type="entry name" value="SNF2/RAD54-like_C"/>
</dbReference>
<dbReference type="Proteomes" id="UP000608513">
    <property type="component" value="Unassembled WGS sequence"/>
</dbReference>
<dbReference type="Pfam" id="PF00271">
    <property type="entry name" value="Helicase_C"/>
    <property type="match status" value="1"/>
</dbReference>
<dbReference type="InterPro" id="IPR001650">
    <property type="entry name" value="Helicase_C-like"/>
</dbReference>
<dbReference type="SMART" id="SM00490">
    <property type="entry name" value="HELICc"/>
    <property type="match status" value="1"/>
</dbReference>
<dbReference type="PROSITE" id="PS51192">
    <property type="entry name" value="HELICASE_ATP_BIND_1"/>
    <property type="match status" value="1"/>
</dbReference>
<dbReference type="Gene3D" id="3.40.50.10810">
    <property type="entry name" value="Tandem AAA-ATPase domain"/>
    <property type="match status" value="1"/>
</dbReference>
<dbReference type="PROSITE" id="PS51194">
    <property type="entry name" value="HELICASE_CTER"/>
    <property type="match status" value="1"/>
</dbReference>
<feature type="region of interest" description="Disordered" evidence="2">
    <location>
        <begin position="1"/>
        <end position="34"/>
    </location>
</feature>
<dbReference type="GO" id="GO:0004386">
    <property type="term" value="F:helicase activity"/>
    <property type="evidence" value="ECO:0007669"/>
    <property type="project" value="UniProtKB-KW"/>
</dbReference>
<evidence type="ECO:0000259" key="4">
    <source>
        <dbReference type="PROSITE" id="PS51194"/>
    </source>
</evidence>
<evidence type="ECO:0000259" key="3">
    <source>
        <dbReference type="PROSITE" id="PS51192"/>
    </source>
</evidence>
<dbReference type="Gene3D" id="3.40.50.300">
    <property type="entry name" value="P-loop containing nucleotide triphosphate hydrolases"/>
    <property type="match status" value="1"/>
</dbReference>
<evidence type="ECO:0000256" key="1">
    <source>
        <dbReference type="ARBA" id="ARBA00022801"/>
    </source>
</evidence>
<organism evidence="5 6">
    <name type="scientific">Ramlibacter cellulosilyticus</name>
    <dbReference type="NCBI Taxonomy" id="2764187"/>
    <lineage>
        <taxon>Bacteria</taxon>
        <taxon>Pseudomonadati</taxon>
        <taxon>Pseudomonadota</taxon>
        <taxon>Betaproteobacteria</taxon>
        <taxon>Burkholderiales</taxon>
        <taxon>Comamonadaceae</taxon>
        <taxon>Ramlibacter</taxon>
    </lineage>
</organism>
<dbReference type="InterPro" id="IPR014001">
    <property type="entry name" value="Helicase_ATP-bd"/>
</dbReference>
<dbReference type="GO" id="GO:0005524">
    <property type="term" value="F:ATP binding"/>
    <property type="evidence" value="ECO:0007669"/>
    <property type="project" value="InterPro"/>
</dbReference>
<evidence type="ECO:0000256" key="2">
    <source>
        <dbReference type="SAM" id="MobiDB-lite"/>
    </source>
</evidence>
<dbReference type="EMBL" id="JACORT010000002">
    <property type="protein sequence ID" value="MBC5782658.1"/>
    <property type="molecule type" value="Genomic_DNA"/>
</dbReference>
<keyword evidence="5" id="KW-0547">Nucleotide-binding</keyword>
<dbReference type="InterPro" id="IPR000330">
    <property type="entry name" value="SNF2_N"/>
</dbReference>
<reference evidence="5" key="1">
    <citation type="submission" date="2020-08" db="EMBL/GenBank/DDBJ databases">
        <title>Ramlibacter sp. USB13 16S ribosomal RNA gene genome sequencing and assembly.</title>
        <authorList>
            <person name="Kang M."/>
        </authorList>
    </citation>
    <scope>NUCLEOTIDE SEQUENCE</scope>
    <source>
        <strain evidence="5">USB13</strain>
    </source>
</reference>